<name>A0A183TGL6_SCHSO</name>
<dbReference type="OrthoDB" id="6251906at2759"/>
<keyword evidence="3" id="KW-1185">Reference proteome</keyword>
<evidence type="ECO:0000313" key="3">
    <source>
        <dbReference type="Proteomes" id="UP000275846"/>
    </source>
</evidence>
<dbReference type="AlphaFoldDB" id="A0A183TGL6"/>
<gene>
    <name evidence="2" type="ORF">SSLN_LOCUS15614</name>
</gene>
<accession>A0A183TGL6</accession>
<dbReference type="Proteomes" id="UP000275846">
    <property type="component" value="Unassembled WGS sequence"/>
</dbReference>
<evidence type="ECO:0000259" key="1">
    <source>
        <dbReference type="Pfam" id="PF23055"/>
    </source>
</evidence>
<dbReference type="Pfam" id="PF23055">
    <property type="entry name" value="DUF7041"/>
    <property type="match status" value="1"/>
</dbReference>
<dbReference type="WBParaSite" id="SSLN_0001620501-mRNA-1">
    <property type="protein sequence ID" value="SSLN_0001620501-mRNA-1"/>
    <property type="gene ID" value="SSLN_0001620501"/>
</dbReference>
<dbReference type="InterPro" id="IPR055469">
    <property type="entry name" value="DUF7041"/>
</dbReference>
<dbReference type="PANTHER" id="PTHR33327">
    <property type="entry name" value="ENDONUCLEASE"/>
    <property type="match status" value="1"/>
</dbReference>
<proteinExistence type="predicted"/>
<evidence type="ECO:0000313" key="2">
    <source>
        <dbReference type="EMBL" id="VDM02000.1"/>
    </source>
</evidence>
<protein>
    <submittedName>
        <fullName evidence="4">Integrase</fullName>
    </submittedName>
</protein>
<feature type="domain" description="DUF7041" evidence="1">
    <location>
        <begin position="21"/>
        <end position="102"/>
    </location>
</feature>
<dbReference type="EMBL" id="UYSU01040122">
    <property type="protein sequence ID" value="VDM02000.1"/>
    <property type="molecule type" value="Genomic_DNA"/>
</dbReference>
<reference evidence="2 3" key="2">
    <citation type="submission" date="2018-11" db="EMBL/GenBank/DDBJ databases">
        <authorList>
            <consortium name="Pathogen Informatics"/>
        </authorList>
    </citation>
    <scope>NUCLEOTIDE SEQUENCE [LARGE SCALE GENOMIC DNA]</scope>
    <source>
        <strain evidence="2 3">NST_G2</strain>
    </source>
</reference>
<dbReference type="PANTHER" id="PTHR33327:SF3">
    <property type="entry name" value="RNA-DIRECTED DNA POLYMERASE"/>
    <property type="match status" value="1"/>
</dbReference>
<reference evidence="4" key="1">
    <citation type="submission" date="2016-06" db="UniProtKB">
        <authorList>
            <consortium name="WormBaseParasite"/>
        </authorList>
    </citation>
    <scope>IDENTIFICATION</scope>
</reference>
<evidence type="ECO:0000313" key="4">
    <source>
        <dbReference type="WBParaSite" id="SSLN_0001620501-mRNA-1"/>
    </source>
</evidence>
<sequence>MTDTETNTGSLDANSLSFKLRSFTPSNPRVWFMQIEAVFSTRRITSERTRYSYVVQSLPFDVAVDVEDLLDPIPAEKPHTQLKDAVINRVAKSANRMLRELFTQVELGDQTPSQLM</sequence>
<organism evidence="4">
    <name type="scientific">Schistocephalus solidus</name>
    <name type="common">Tapeworm</name>
    <dbReference type="NCBI Taxonomy" id="70667"/>
    <lineage>
        <taxon>Eukaryota</taxon>
        <taxon>Metazoa</taxon>
        <taxon>Spiralia</taxon>
        <taxon>Lophotrochozoa</taxon>
        <taxon>Platyhelminthes</taxon>
        <taxon>Cestoda</taxon>
        <taxon>Eucestoda</taxon>
        <taxon>Diphyllobothriidea</taxon>
        <taxon>Diphyllobothriidae</taxon>
        <taxon>Schistocephalus</taxon>
    </lineage>
</organism>